<keyword evidence="2" id="KW-1185">Reference proteome</keyword>
<comment type="caution">
    <text evidence="1">The sequence shown here is derived from an EMBL/GenBank/DDBJ whole genome shotgun (WGS) entry which is preliminary data.</text>
</comment>
<accession>A0ABP0LSM6</accession>
<evidence type="ECO:0000313" key="1">
    <source>
        <dbReference type="EMBL" id="CAK9041494.1"/>
    </source>
</evidence>
<sequence>MLACELVASLEQPGGTPAVPLQGNAREDVPAEPVVREDEQAKALRCGKTWKCLCVPGFGVEPYNEDEMGFADYQRNQPAAEASSSQSPQDFVWPRADRVGRKLPAWKVPKTSSPKSQAEGQDEFVSPALENYLSSEPELHWVVRDALAFTPKPLQGDVLIRLLANHDSGVRQSVLLALRRLVPIYWSRHADRVSEMLLDRIPEIRMAALIALFHLDASDLERQAPKVVASLRDKLWPVREAALQTLRKLRPQQLCRWSHQVLRCKLDWHLRVRCAAQRVLERLDPGVLADLACRGARGGVAHKWSSGSGVSA</sequence>
<dbReference type="InterPro" id="IPR016024">
    <property type="entry name" value="ARM-type_fold"/>
</dbReference>
<organism evidence="1 2">
    <name type="scientific">Durusdinium trenchii</name>
    <dbReference type="NCBI Taxonomy" id="1381693"/>
    <lineage>
        <taxon>Eukaryota</taxon>
        <taxon>Sar</taxon>
        <taxon>Alveolata</taxon>
        <taxon>Dinophyceae</taxon>
        <taxon>Suessiales</taxon>
        <taxon>Symbiodiniaceae</taxon>
        <taxon>Durusdinium</taxon>
    </lineage>
</organism>
<proteinExistence type="predicted"/>
<reference evidence="1 2" key="1">
    <citation type="submission" date="2024-02" db="EMBL/GenBank/DDBJ databases">
        <authorList>
            <person name="Chen Y."/>
            <person name="Shah S."/>
            <person name="Dougan E. K."/>
            <person name="Thang M."/>
            <person name="Chan C."/>
        </authorList>
    </citation>
    <scope>NUCLEOTIDE SEQUENCE [LARGE SCALE GENOMIC DNA]</scope>
</reference>
<dbReference type="Gene3D" id="1.25.10.10">
    <property type="entry name" value="Leucine-rich Repeat Variant"/>
    <property type="match status" value="1"/>
</dbReference>
<dbReference type="EMBL" id="CAXAMN010013669">
    <property type="protein sequence ID" value="CAK9041494.1"/>
    <property type="molecule type" value="Genomic_DNA"/>
</dbReference>
<name>A0ABP0LSM6_9DINO</name>
<dbReference type="Proteomes" id="UP001642484">
    <property type="component" value="Unassembled WGS sequence"/>
</dbReference>
<evidence type="ECO:0008006" key="3">
    <source>
        <dbReference type="Google" id="ProtNLM"/>
    </source>
</evidence>
<dbReference type="InterPro" id="IPR011989">
    <property type="entry name" value="ARM-like"/>
</dbReference>
<gene>
    <name evidence="1" type="ORF">CCMP2556_LOCUS22235</name>
</gene>
<evidence type="ECO:0000313" key="2">
    <source>
        <dbReference type="Proteomes" id="UP001642484"/>
    </source>
</evidence>
<protein>
    <recommendedName>
        <fullName evidence="3">HEAT repeat-containing protein 1</fullName>
    </recommendedName>
</protein>
<dbReference type="SUPFAM" id="SSF48371">
    <property type="entry name" value="ARM repeat"/>
    <property type="match status" value="1"/>
</dbReference>